<feature type="coiled-coil region" evidence="1">
    <location>
        <begin position="73"/>
        <end position="132"/>
    </location>
</feature>
<accession>A0AA39H7T8</accession>
<reference evidence="2" key="1">
    <citation type="submission" date="2023-06" db="EMBL/GenBank/DDBJ databases">
        <title>Genomic analysis of the entomopathogenic nematode Steinernema hermaphroditum.</title>
        <authorList>
            <person name="Schwarz E.M."/>
            <person name="Heppert J.K."/>
            <person name="Baniya A."/>
            <person name="Schwartz H.T."/>
            <person name="Tan C.-H."/>
            <person name="Antoshechkin I."/>
            <person name="Sternberg P.W."/>
            <person name="Goodrich-Blair H."/>
            <person name="Dillman A.R."/>
        </authorList>
    </citation>
    <scope>NUCLEOTIDE SEQUENCE</scope>
    <source>
        <strain evidence="2">PS9179</strain>
        <tissue evidence="2">Whole animal</tissue>
    </source>
</reference>
<organism evidence="2 3">
    <name type="scientific">Steinernema hermaphroditum</name>
    <dbReference type="NCBI Taxonomy" id="289476"/>
    <lineage>
        <taxon>Eukaryota</taxon>
        <taxon>Metazoa</taxon>
        <taxon>Ecdysozoa</taxon>
        <taxon>Nematoda</taxon>
        <taxon>Chromadorea</taxon>
        <taxon>Rhabditida</taxon>
        <taxon>Tylenchina</taxon>
        <taxon>Panagrolaimomorpha</taxon>
        <taxon>Strongyloidoidea</taxon>
        <taxon>Steinernematidae</taxon>
        <taxon>Steinernema</taxon>
    </lineage>
</organism>
<gene>
    <name evidence="2" type="ORF">QR680_015476</name>
</gene>
<dbReference type="AlphaFoldDB" id="A0AA39H7T8"/>
<name>A0AA39H7T8_9BILA</name>
<evidence type="ECO:0000313" key="2">
    <source>
        <dbReference type="EMBL" id="KAK0400838.1"/>
    </source>
</evidence>
<keyword evidence="3" id="KW-1185">Reference proteome</keyword>
<sequence length="141" mass="16538">MDHPAEPESEVKAEVFDALQEKLDMDRECDDKVWDLIDAFRDVRDTQLPAAVKRNVDRFCEELDMFPPVESRNAEMHEQLMKEVENLAREKAEEEKKMRELRAEIDEIDRENETLEGEIADLILKIRNYADSKAKAKKSTK</sequence>
<proteinExistence type="predicted"/>
<dbReference type="EMBL" id="JAUCMV010000004">
    <property type="protein sequence ID" value="KAK0400838.1"/>
    <property type="molecule type" value="Genomic_DNA"/>
</dbReference>
<evidence type="ECO:0000256" key="1">
    <source>
        <dbReference type="SAM" id="Coils"/>
    </source>
</evidence>
<comment type="caution">
    <text evidence="2">The sequence shown here is derived from an EMBL/GenBank/DDBJ whole genome shotgun (WGS) entry which is preliminary data.</text>
</comment>
<evidence type="ECO:0000313" key="3">
    <source>
        <dbReference type="Proteomes" id="UP001175271"/>
    </source>
</evidence>
<dbReference type="Proteomes" id="UP001175271">
    <property type="component" value="Unassembled WGS sequence"/>
</dbReference>
<protein>
    <submittedName>
        <fullName evidence="2">Uncharacterized protein</fullName>
    </submittedName>
</protein>
<keyword evidence="1" id="KW-0175">Coiled coil</keyword>